<feature type="domain" description="Endonuclease/exonuclease/phosphatase" evidence="2">
    <location>
        <begin position="34"/>
        <end position="285"/>
    </location>
</feature>
<keyword evidence="4" id="KW-1185">Reference proteome</keyword>
<dbReference type="PANTHER" id="PTHR41349">
    <property type="match status" value="1"/>
</dbReference>
<dbReference type="GO" id="GO:0004527">
    <property type="term" value="F:exonuclease activity"/>
    <property type="evidence" value="ECO:0007669"/>
    <property type="project" value="UniProtKB-KW"/>
</dbReference>
<dbReference type="SUPFAM" id="SSF56219">
    <property type="entry name" value="DNase I-like"/>
    <property type="match status" value="1"/>
</dbReference>
<dbReference type="GO" id="GO:0004519">
    <property type="term" value="F:endonuclease activity"/>
    <property type="evidence" value="ECO:0007669"/>
    <property type="project" value="UniProtKB-KW"/>
</dbReference>
<evidence type="ECO:0000256" key="1">
    <source>
        <dbReference type="SAM" id="SignalP"/>
    </source>
</evidence>
<evidence type="ECO:0000259" key="2">
    <source>
        <dbReference type="Pfam" id="PF03372"/>
    </source>
</evidence>
<dbReference type="InterPro" id="IPR036691">
    <property type="entry name" value="Endo/exonu/phosph_ase_sf"/>
</dbReference>
<dbReference type="Gene3D" id="3.60.10.10">
    <property type="entry name" value="Endonuclease/exonuclease/phosphatase"/>
    <property type="match status" value="1"/>
</dbReference>
<proteinExistence type="predicted"/>
<keyword evidence="3" id="KW-0540">Nuclease</keyword>
<keyword evidence="3" id="KW-0378">Hydrolase</keyword>
<dbReference type="PANTHER" id="PTHR41349:SF1">
    <property type="entry name" value="PROTEIN CBG08683"/>
    <property type="match status" value="1"/>
</dbReference>
<keyword evidence="3" id="KW-0255">Endonuclease</keyword>
<keyword evidence="1" id="KW-0732">Signal</keyword>
<accession>A0A4U0GZ38</accession>
<feature type="signal peptide" evidence="1">
    <location>
        <begin position="1"/>
        <end position="28"/>
    </location>
</feature>
<evidence type="ECO:0000313" key="3">
    <source>
        <dbReference type="EMBL" id="TJY64475.1"/>
    </source>
</evidence>
<organism evidence="3 4">
    <name type="scientific">Sphingobacterium alkalisoli</name>
    <dbReference type="NCBI Taxonomy" id="1874115"/>
    <lineage>
        <taxon>Bacteria</taxon>
        <taxon>Pseudomonadati</taxon>
        <taxon>Bacteroidota</taxon>
        <taxon>Sphingobacteriia</taxon>
        <taxon>Sphingobacteriales</taxon>
        <taxon>Sphingobacteriaceae</taxon>
        <taxon>Sphingobacterium</taxon>
    </lineage>
</organism>
<reference evidence="3 4" key="1">
    <citation type="submission" date="2019-04" db="EMBL/GenBank/DDBJ databases">
        <title>Sphingobacterium olei sp. nov., isolated from oil-contaminated soil.</title>
        <authorList>
            <person name="Liu B."/>
        </authorList>
    </citation>
    <scope>NUCLEOTIDE SEQUENCE [LARGE SCALE GENOMIC DNA]</scope>
    <source>
        <strain evidence="3 4">Y3L14</strain>
    </source>
</reference>
<dbReference type="Proteomes" id="UP000309872">
    <property type="component" value="Unassembled WGS sequence"/>
</dbReference>
<dbReference type="OrthoDB" id="9794261at2"/>
<dbReference type="InterPro" id="IPR005135">
    <property type="entry name" value="Endo/exonuclease/phosphatase"/>
</dbReference>
<gene>
    <name evidence="3" type="ORF">FAZ19_14855</name>
</gene>
<dbReference type="Pfam" id="PF03372">
    <property type="entry name" value="Exo_endo_phos"/>
    <property type="match status" value="1"/>
</dbReference>
<feature type="chain" id="PRO_5020717103" evidence="1">
    <location>
        <begin position="29"/>
        <end position="297"/>
    </location>
</feature>
<protein>
    <submittedName>
        <fullName evidence="3">Endonuclease/exonuclease/phosphatase family protein</fullName>
    </submittedName>
</protein>
<dbReference type="AlphaFoldDB" id="A0A4U0GZ38"/>
<keyword evidence="3" id="KW-0269">Exonuclease</keyword>
<name>A0A4U0GZ38_9SPHI</name>
<sequence>MIQMILPMITKCLLAVLFISAFHSESVAQQINVMTFNIWHGGKETGEEEGPQRVVDIIRDSGADIVAMQETYGSGSRIAEALGFHLYLRSTNLSIMSRYPIIDTLDAYEPFNSGAVTIDVAGQPIVVASNWLNYPFDYWAMLEKGQPIDSAEWRKQFQGEKNAGILCGVLDVLRPAIENSENVPVIICGDFNTGSHLDWVPETRHLNGGYVMPFPATLLMERWGFIDSFRKIHPDPLVTRGITWSPILPTAFQDRIDYIFYQGSILKAIDSKTIDTHPVKYPSDHAAVMTTFKIQTP</sequence>
<evidence type="ECO:0000313" key="4">
    <source>
        <dbReference type="Proteomes" id="UP000309872"/>
    </source>
</evidence>
<dbReference type="EMBL" id="SUKA01000004">
    <property type="protein sequence ID" value="TJY64475.1"/>
    <property type="molecule type" value="Genomic_DNA"/>
</dbReference>
<comment type="caution">
    <text evidence="3">The sequence shown here is derived from an EMBL/GenBank/DDBJ whole genome shotgun (WGS) entry which is preliminary data.</text>
</comment>